<feature type="chain" id="PRO_5040350471" description="Secreted protein" evidence="1">
    <location>
        <begin position="19"/>
        <end position="70"/>
    </location>
</feature>
<feature type="signal peptide" evidence="1">
    <location>
        <begin position="1"/>
        <end position="18"/>
    </location>
</feature>
<dbReference type="AlphaFoldDB" id="A0A9N7VS39"/>
<proteinExistence type="predicted"/>
<keyword evidence="1" id="KW-0732">Signal</keyword>
<evidence type="ECO:0000313" key="2">
    <source>
        <dbReference type="EMBL" id="CAB1456153.1"/>
    </source>
</evidence>
<protein>
    <recommendedName>
        <fullName evidence="4">Secreted protein</fullName>
    </recommendedName>
</protein>
<dbReference type="Proteomes" id="UP001153269">
    <property type="component" value="Unassembled WGS sequence"/>
</dbReference>
<dbReference type="EMBL" id="CADEAL010004288">
    <property type="protein sequence ID" value="CAB1456153.1"/>
    <property type="molecule type" value="Genomic_DNA"/>
</dbReference>
<accession>A0A9N7VS39</accession>
<reference evidence="2" key="1">
    <citation type="submission" date="2020-03" db="EMBL/GenBank/DDBJ databases">
        <authorList>
            <person name="Weist P."/>
        </authorList>
    </citation>
    <scope>NUCLEOTIDE SEQUENCE</scope>
</reference>
<evidence type="ECO:0000256" key="1">
    <source>
        <dbReference type="SAM" id="SignalP"/>
    </source>
</evidence>
<name>A0A9N7VS39_PLEPL</name>
<organism evidence="2 3">
    <name type="scientific">Pleuronectes platessa</name>
    <name type="common">European plaice</name>
    <dbReference type="NCBI Taxonomy" id="8262"/>
    <lineage>
        <taxon>Eukaryota</taxon>
        <taxon>Metazoa</taxon>
        <taxon>Chordata</taxon>
        <taxon>Craniata</taxon>
        <taxon>Vertebrata</taxon>
        <taxon>Euteleostomi</taxon>
        <taxon>Actinopterygii</taxon>
        <taxon>Neopterygii</taxon>
        <taxon>Teleostei</taxon>
        <taxon>Neoteleostei</taxon>
        <taxon>Acanthomorphata</taxon>
        <taxon>Carangaria</taxon>
        <taxon>Pleuronectiformes</taxon>
        <taxon>Pleuronectoidei</taxon>
        <taxon>Pleuronectidae</taxon>
        <taxon>Pleuronectes</taxon>
    </lineage>
</organism>
<comment type="caution">
    <text evidence="2">The sequence shown here is derived from an EMBL/GenBank/DDBJ whole genome shotgun (WGS) entry which is preliminary data.</text>
</comment>
<gene>
    <name evidence="2" type="ORF">PLEPLA_LOCUS43934</name>
</gene>
<evidence type="ECO:0008006" key="4">
    <source>
        <dbReference type="Google" id="ProtNLM"/>
    </source>
</evidence>
<evidence type="ECO:0000313" key="3">
    <source>
        <dbReference type="Proteomes" id="UP001153269"/>
    </source>
</evidence>
<keyword evidence="3" id="KW-1185">Reference proteome</keyword>
<sequence length="70" mass="7711">MNQPPLLLLSRLLSPLLSSPLLSSLLLPSPLLSVFVEEADGRSEDTEEHRGETSQQRLSIIILIILSDSM</sequence>